<gene>
    <name evidence="2" type="ORF">PCON_06250</name>
</gene>
<evidence type="ECO:0000313" key="2">
    <source>
        <dbReference type="EMBL" id="CCX06663.1"/>
    </source>
</evidence>
<reference evidence="2 3" key="1">
    <citation type="journal article" date="2013" name="PLoS Genet.">
        <title>The genome and development-dependent transcriptomes of Pyronema confluens: a window into fungal evolution.</title>
        <authorList>
            <person name="Traeger S."/>
            <person name="Altegoer F."/>
            <person name="Freitag M."/>
            <person name="Gabaldon T."/>
            <person name="Kempken F."/>
            <person name="Kumar A."/>
            <person name="Marcet-Houben M."/>
            <person name="Poggeler S."/>
            <person name="Stajich J.E."/>
            <person name="Nowrousian M."/>
        </authorList>
    </citation>
    <scope>NUCLEOTIDE SEQUENCE [LARGE SCALE GENOMIC DNA]</scope>
    <source>
        <strain evidence="3">CBS 100304</strain>
        <tissue evidence="2">Vegetative mycelium</tissue>
    </source>
</reference>
<dbReference type="EMBL" id="HF935304">
    <property type="protein sequence ID" value="CCX06663.1"/>
    <property type="molecule type" value="Genomic_DNA"/>
</dbReference>
<feature type="region of interest" description="Disordered" evidence="1">
    <location>
        <begin position="34"/>
        <end position="54"/>
    </location>
</feature>
<dbReference type="AlphaFoldDB" id="U4L330"/>
<evidence type="ECO:0000313" key="3">
    <source>
        <dbReference type="Proteomes" id="UP000018144"/>
    </source>
</evidence>
<protein>
    <submittedName>
        <fullName evidence="2">Uncharacterized protein</fullName>
    </submittedName>
</protein>
<organism evidence="2 3">
    <name type="scientific">Pyronema omphalodes (strain CBS 100304)</name>
    <name type="common">Pyronema confluens</name>
    <dbReference type="NCBI Taxonomy" id="1076935"/>
    <lineage>
        <taxon>Eukaryota</taxon>
        <taxon>Fungi</taxon>
        <taxon>Dikarya</taxon>
        <taxon>Ascomycota</taxon>
        <taxon>Pezizomycotina</taxon>
        <taxon>Pezizomycetes</taxon>
        <taxon>Pezizales</taxon>
        <taxon>Pyronemataceae</taxon>
        <taxon>Pyronema</taxon>
    </lineage>
</organism>
<accession>U4L330</accession>
<keyword evidence="3" id="KW-1185">Reference proteome</keyword>
<sequence>MIYSPKPPSPSLEFLRDRHGEGCRDSTYSGLFLTPGFPESSDSSGFLGRVASPR</sequence>
<dbReference type="Proteomes" id="UP000018144">
    <property type="component" value="Unassembled WGS sequence"/>
</dbReference>
<evidence type="ECO:0000256" key="1">
    <source>
        <dbReference type="SAM" id="MobiDB-lite"/>
    </source>
</evidence>
<name>U4L330_PYROM</name>
<proteinExistence type="predicted"/>